<organism evidence="1 2">
    <name type="scientific">Cichorium intybus</name>
    <name type="common">Chicory</name>
    <dbReference type="NCBI Taxonomy" id="13427"/>
    <lineage>
        <taxon>Eukaryota</taxon>
        <taxon>Viridiplantae</taxon>
        <taxon>Streptophyta</taxon>
        <taxon>Embryophyta</taxon>
        <taxon>Tracheophyta</taxon>
        <taxon>Spermatophyta</taxon>
        <taxon>Magnoliopsida</taxon>
        <taxon>eudicotyledons</taxon>
        <taxon>Gunneridae</taxon>
        <taxon>Pentapetalae</taxon>
        <taxon>asterids</taxon>
        <taxon>campanulids</taxon>
        <taxon>Asterales</taxon>
        <taxon>Asteraceae</taxon>
        <taxon>Cichorioideae</taxon>
        <taxon>Cichorieae</taxon>
        <taxon>Cichoriinae</taxon>
        <taxon>Cichorium</taxon>
    </lineage>
</organism>
<reference evidence="2" key="1">
    <citation type="journal article" date="2022" name="Mol. Ecol. Resour.">
        <title>The genomes of chicory, endive, great burdock and yacon provide insights into Asteraceae palaeo-polyploidization history and plant inulin production.</title>
        <authorList>
            <person name="Fan W."/>
            <person name="Wang S."/>
            <person name="Wang H."/>
            <person name="Wang A."/>
            <person name="Jiang F."/>
            <person name="Liu H."/>
            <person name="Zhao H."/>
            <person name="Xu D."/>
            <person name="Zhang Y."/>
        </authorList>
    </citation>
    <scope>NUCLEOTIDE SEQUENCE [LARGE SCALE GENOMIC DNA]</scope>
    <source>
        <strain evidence="2">cv. Punajuju</strain>
    </source>
</reference>
<keyword evidence="2" id="KW-1185">Reference proteome</keyword>
<sequence>MFGEIKESGLDYIDLEEKSYEFSFSNPSDSSSSYLNSYFEDESDVKPLGTSILGYPLTETFFDNQTPETLLSQAFDLKDSEFFIQQKLEDYKGSHEFVLEEIREVLKAVCDANCLPLAQTWSLCSQQGRHECRNKSTACISVVPSASYLFDPNVLGFYEACHGVHLLRGEGIAGKALSTNQPCFATDVTAFSATEYPLSAAARAFGLGGAVAIRLRSTYLGPIDFILEFFLPNDCRNDEEQKNMLSSISSVIQNVSRSLRVINDDELVEEDESSSTAWISRAQKRGESFILSFKEEPQEEFKVINQWDYTKEQKSKPKGKKRSFGIRKMEEKRRVKPEKNISLPVLQQYFPGSLKDAAKNIGVCPTTLKRICREHGIMRWPSRKIKKVGHSLKKLQTIIDSVQGADGTIKLGTFYKNFPELSSRPTTDYGNLRSHSSSCGSPNERKSKVRSKREKLLDCDDSNEGVFRVKVVYGEEKIRLSVLKDCGFGDLRREVMRRFGMDDVNSVTLKYLDDDLEWVLLTCDADLEECMDINVASRRCTIKVLVHESFHPESGSSFTGNGLSY</sequence>
<comment type="caution">
    <text evidence="1">The sequence shown here is derived from an EMBL/GenBank/DDBJ whole genome shotgun (WGS) entry which is preliminary data.</text>
</comment>
<accession>A0ACB9GE81</accession>
<dbReference type="Proteomes" id="UP001055811">
    <property type="component" value="Linkage Group LG02"/>
</dbReference>
<protein>
    <submittedName>
        <fullName evidence="1">Uncharacterized protein</fullName>
    </submittedName>
</protein>
<reference evidence="1 2" key="2">
    <citation type="journal article" date="2022" name="Mol. Ecol. Resour.">
        <title>The genomes of chicory, endive, great burdock and yacon provide insights into Asteraceae paleo-polyploidization history and plant inulin production.</title>
        <authorList>
            <person name="Fan W."/>
            <person name="Wang S."/>
            <person name="Wang H."/>
            <person name="Wang A."/>
            <person name="Jiang F."/>
            <person name="Liu H."/>
            <person name="Zhao H."/>
            <person name="Xu D."/>
            <person name="Zhang Y."/>
        </authorList>
    </citation>
    <scope>NUCLEOTIDE SEQUENCE [LARGE SCALE GENOMIC DNA]</scope>
    <source>
        <strain evidence="2">cv. Punajuju</strain>
        <tissue evidence="1">Leaves</tissue>
    </source>
</reference>
<evidence type="ECO:0000313" key="2">
    <source>
        <dbReference type="Proteomes" id="UP001055811"/>
    </source>
</evidence>
<proteinExistence type="predicted"/>
<gene>
    <name evidence="1" type="ORF">L2E82_11046</name>
</gene>
<dbReference type="EMBL" id="CM042010">
    <property type="protein sequence ID" value="KAI3781047.1"/>
    <property type="molecule type" value="Genomic_DNA"/>
</dbReference>
<name>A0ACB9GE81_CICIN</name>
<evidence type="ECO:0000313" key="1">
    <source>
        <dbReference type="EMBL" id="KAI3781047.1"/>
    </source>
</evidence>